<keyword evidence="1" id="KW-0614">Plasmid</keyword>
<organism evidence="1">
    <name type="scientific">Escherichia coli</name>
    <dbReference type="NCBI Taxonomy" id="562"/>
    <lineage>
        <taxon>Bacteria</taxon>
        <taxon>Pseudomonadati</taxon>
        <taxon>Pseudomonadota</taxon>
        <taxon>Gammaproteobacteria</taxon>
        <taxon>Enterobacterales</taxon>
        <taxon>Enterobacteriaceae</taxon>
        <taxon>Escherichia</taxon>
    </lineage>
</organism>
<dbReference type="AlphaFoldDB" id="A0A160HS16"/>
<proteinExistence type="predicted"/>
<reference evidence="1" key="1">
    <citation type="submission" date="2016-04" db="EMBL/GenBank/DDBJ databases">
        <authorList>
            <person name="Kieffer N."/>
            <person name="Poirel L."/>
            <person name="Brink A."/>
            <person name="Coetze J."/>
            <person name="Jayol A."/>
            <person name="Nordmann P."/>
        </authorList>
    </citation>
    <scope>NUCLEOTIDE SEQUENCE</scope>
    <source>
        <strain evidence="1">Af48</strain>
        <plasmid evidence="1">pAF48</plasmid>
    </source>
</reference>
<accession>A0A160HS16</accession>
<dbReference type="EMBL" id="KX032520">
    <property type="protein sequence ID" value="ANC48652.1"/>
    <property type="molecule type" value="Genomic_DNA"/>
</dbReference>
<name>A0A160HS16_ECOLX</name>
<protein>
    <submittedName>
        <fullName evidence="1">Uncharacterized protein</fullName>
    </submittedName>
</protein>
<evidence type="ECO:0000313" key="1">
    <source>
        <dbReference type="EMBL" id="ANC48652.1"/>
    </source>
</evidence>
<sequence>MFHICDLSHKGNPCSKSTLDSRQINNRFKIDSPERTTN</sequence>
<geneLocation type="plasmid" evidence="1">
    <name>pAF48</name>
</geneLocation>